<feature type="compositionally biased region" description="Basic and acidic residues" evidence="11">
    <location>
        <begin position="1421"/>
        <end position="1433"/>
    </location>
</feature>
<evidence type="ECO:0000256" key="10">
    <source>
        <dbReference type="ARBA" id="ARBA00079280"/>
    </source>
</evidence>
<feature type="compositionally biased region" description="Acidic residues" evidence="11">
    <location>
        <begin position="425"/>
        <end position="443"/>
    </location>
</feature>
<dbReference type="PROSITE" id="PS50035">
    <property type="entry name" value="PLD"/>
    <property type="match status" value="2"/>
</dbReference>
<organism evidence="13 14">
    <name type="scientific">Lodderomyces elongisporus (strain ATCC 11503 / CBS 2605 / JCM 1781 / NBRC 1676 / NRRL YB-4239)</name>
    <name type="common">Yeast</name>
    <name type="synonym">Saccharomyces elongisporus</name>
    <dbReference type="NCBI Taxonomy" id="379508"/>
    <lineage>
        <taxon>Eukaryota</taxon>
        <taxon>Fungi</taxon>
        <taxon>Dikarya</taxon>
        <taxon>Ascomycota</taxon>
        <taxon>Saccharomycotina</taxon>
        <taxon>Pichiomycetes</taxon>
        <taxon>Debaryomycetaceae</taxon>
        <taxon>Candida/Lodderomyces clade</taxon>
        <taxon>Lodderomyces</taxon>
    </lineage>
</organism>
<feature type="compositionally biased region" description="Basic and acidic residues" evidence="11">
    <location>
        <begin position="384"/>
        <end position="402"/>
    </location>
</feature>
<feature type="region of interest" description="Disordered" evidence="11">
    <location>
        <begin position="367"/>
        <end position="450"/>
    </location>
</feature>
<evidence type="ECO:0000256" key="1">
    <source>
        <dbReference type="ARBA" id="ARBA00000798"/>
    </source>
</evidence>
<dbReference type="GO" id="GO:0009395">
    <property type="term" value="P:phospholipid catabolic process"/>
    <property type="evidence" value="ECO:0007669"/>
    <property type="project" value="TreeGrafter"/>
</dbReference>
<feature type="region of interest" description="Disordered" evidence="11">
    <location>
        <begin position="1569"/>
        <end position="1674"/>
    </location>
</feature>
<evidence type="ECO:0000256" key="9">
    <source>
        <dbReference type="ARBA" id="ARBA00074658"/>
    </source>
</evidence>
<evidence type="ECO:0000256" key="7">
    <source>
        <dbReference type="ARBA" id="ARBA00023098"/>
    </source>
</evidence>
<dbReference type="FunCoup" id="A5E1K7">
    <property type="interactions" value="130"/>
</dbReference>
<dbReference type="CDD" id="cd09141">
    <property type="entry name" value="PLDc_vPLD1_2_yPLD_like_2"/>
    <property type="match status" value="1"/>
</dbReference>
<accession>A5E1K7</accession>
<dbReference type="KEGG" id="lel:PVL30_002985"/>
<feature type="region of interest" description="Disordered" evidence="11">
    <location>
        <begin position="1686"/>
        <end position="1705"/>
    </location>
</feature>
<dbReference type="GO" id="GO:0005628">
    <property type="term" value="C:prospore membrane"/>
    <property type="evidence" value="ECO:0007669"/>
    <property type="project" value="EnsemblFungi"/>
</dbReference>
<feature type="compositionally biased region" description="Basic and acidic residues" evidence="11">
    <location>
        <begin position="11"/>
        <end position="23"/>
    </location>
</feature>
<dbReference type="Pfam" id="PF00614">
    <property type="entry name" value="PLDc"/>
    <property type="match status" value="1"/>
</dbReference>
<proteinExistence type="inferred from homology"/>
<dbReference type="Proteomes" id="UP000001996">
    <property type="component" value="Unassembled WGS sequence"/>
</dbReference>
<dbReference type="eggNOG" id="KOG1329">
    <property type="taxonomic scope" value="Eukaryota"/>
</dbReference>
<dbReference type="GO" id="GO:0004630">
    <property type="term" value="F:phospholipase D activity"/>
    <property type="evidence" value="ECO:0007669"/>
    <property type="project" value="UniProtKB-EC"/>
</dbReference>
<feature type="compositionally biased region" description="Basic and acidic residues" evidence="11">
    <location>
        <begin position="1585"/>
        <end position="1596"/>
    </location>
</feature>
<dbReference type="InterPro" id="IPR001736">
    <property type="entry name" value="PLipase_D/transphosphatidylase"/>
</dbReference>
<feature type="domain" description="PLD phosphodiesterase" evidence="12">
    <location>
        <begin position="1121"/>
        <end position="1148"/>
    </location>
</feature>
<dbReference type="STRING" id="379508.A5E1K7"/>
<reference evidence="13 14" key="1">
    <citation type="journal article" date="2009" name="Nature">
        <title>Evolution of pathogenicity and sexual reproduction in eight Candida genomes.</title>
        <authorList>
            <person name="Butler G."/>
            <person name="Rasmussen M.D."/>
            <person name="Lin M.F."/>
            <person name="Santos M.A."/>
            <person name="Sakthikumar S."/>
            <person name="Munro C.A."/>
            <person name="Rheinbay E."/>
            <person name="Grabherr M."/>
            <person name="Forche A."/>
            <person name="Reedy J.L."/>
            <person name="Agrafioti I."/>
            <person name="Arnaud M.B."/>
            <person name="Bates S."/>
            <person name="Brown A.J."/>
            <person name="Brunke S."/>
            <person name="Costanzo M.C."/>
            <person name="Fitzpatrick D.A."/>
            <person name="de Groot P.W."/>
            <person name="Harris D."/>
            <person name="Hoyer L.L."/>
            <person name="Hube B."/>
            <person name="Klis F.M."/>
            <person name="Kodira C."/>
            <person name="Lennard N."/>
            <person name="Logue M.E."/>
            <person name="Martin R."/>
            <person name="Neiman A.M."/>
            <person name="Nikolaou E."/>
            <person name="Quail M.A."/>
            <person name="Quinn J."/>
            <person name="Santos M.C."/>
            <person name="Schmitzberger F.F."/>
            <person name="Sherlock G."/>
            <person name="Shah P."/>
            <person name="Silverstein K.A."/>
            <person name="Skrzypek M.S."/>
            <person name="Soll D."/>
            <person name="Staggs R."/>
            <person name="Stansfield I."/>
            <person name="Stumpf M.P."/>
            <person name="Sudbery P.E."/>
            <person name="Srikantha T."/>
            <person name="Zeng Q."/>
            <person name="Berman J."/>
            <person name="Berriman M."/>
            <person name="Heitman J."/>
            <person name="Gow N.A."/>
            <person name="Lorenz M.C."/>
            <person name="Birren B.W."/>
            <person name="Kellis M."/>
            <person name="Cuomo C.A."/>
        </authorList>
    </citation>
    <scope>NUCLEOTIDE SEQUENCE [LARGE SCALE GENOMIC DNA]</scope>
    <source>
        <strain evidence="14">ATCC 11503 / BCRC 21390 / CBS 2605 / JCM 1781 / NBRC 1676 / NRRL YB-4239</strain>
    </source>
</reference>
<keyword evidence="6" id="KW-0442">Lipid degradation</keyword>
<evidence type="ECO:0000256" key="11">
    <source>
        <dbReference type="SAM" id="MobiDB-lite"/>
    </source>
</evidence>
<dbReference type="InParanoid" id="A5E1K7"/>
<dbReference type="CDD" id="cd01254">
    <property type="entry name" value="PH_PLD"/>
    <property type="match status" value="1"/>
</dbReference>
<dbReference type="Gene3D" id="3.30.870.10">
    <property type="entry name" value="Endonuclease Chain A"/>
    <property type="match status" value="2"/>
</dbReference>
<evidence type="ECO:0000256" key="2">
    <source>
        <dbReference type="ARBA" id="ARBA00008664"/>
    </source>
</evidence>
<dbReference type="GO" id="GO:0005768">
    <property type="term" value="C:endosome"/>
    <property type="evidence" value="ECO:0007669"/>
    <property type="project" value="EnsemblFungi"/>
</dbReference>
<dbReference type="GO" id="GO:0031321">
    <property type="term" value="P:ascospore-type prospore assembly"/>
    <property type="evidence" value="ECO:0007669"/>
    <property type="project" value="EnsemblFungi"/>
</dbReference>
<dbReference type="VEuPathDB" id="FungiDB:LELG_03494"/>
<dbReference type="OMA" id="ANCIFAR"/>
<dbReference type="SUPFAM" id="SSF56024">
    <property type="entry name" value="Phospholipase D/nuclease"/>
    <property type="match status" value="2"/>
</dbReference>
<feature type="compositionally biased region" description="Acidic residues" evidence="11">
    <location>
        <begin position="610"/>
        <end position="621"/>
    </location>
</feature>
<evidence type="ECO:0000313" key="14">
    <source>
        <dbReference type="Proteomes" id="UP000001996"/>
    </source>
</evidence>
<feature type="compositionally biased region" description="Basic and acidic residues" evidence="11">
    <location>
        <begin position="33"/>
        <end position="43"/>
    </location>
</feature>
<feature type="compositionally biased region" description="Basic and acidic residues" evidence="11">
    <location>
        <begin position="1631"/>
        <end position="1642"/>
    </location>
</feature>
<dbReference type="Pfam" id="PF13091">
    <property type="entry name" value="PLDc_2"/>
    <property type="match status" value="1"/>
</dbReference>
<dbReference type="PANTHER" id="PTHR18896:SF76">
    <property type="entry name" value="PHOSPHOLIPASE"/>
    <property type="match status" value="1"/>
</dbReference>
<dbReference type="GeneID" id="5232516"/>
<dbReference type="GO" id="GO:0005634">
    <property type="term" value="C:nucleus"/>
    <property type="evidence" value="ECO:0007669"/>
    <property type="project" value="EnsemblFungi"/>
</dbReference>
<feature type="region of interest" description="Disordered" evidence="11">
    <location>
        <begin position="1"/>
        <end position="202"/>
    </location>
</feature>
<sequence length="1848" mass="212254">MPTTDQAAKPSKYELKDAPRIHDNNNNNNNDDDDRRPLRELSDFNKIFRSVSGEPHDHKFRQRPLLSRDHSSDAGDSSQIISNPMHFPNQFYDPMESRYESSEDEENNDADYAAGGDASASNTNEQERTNNMASPKPDSREQVEASQNENLNTETNQNQPPTQRSRVQFTHSQTFSSFLPSMFSNNHHQHQHQPLTETPEGTEINDADLDQVQRPGFGSRLESTKQPRLKNKLKFWRKKDKERFSYNANDESPDESEKLRRERALELLTNLSMGSPAIRLMGACLLEDESGIARAPLLLTLLGFQIYDVTNDDLTKFRRFRIDVEYGFGIERMQWSIERSTTELFYLHSKLKIELWRKDYLANITSKDTPGNKLPKLPFPPFKKNTDKSKQGLRLKKLDLGRRRQSLAQEHDHHHDHHHDHDGGEGEEEEEEEEEDEDEEGDGGDGASLNTVRSRLSRLRLNLGSITSAMSHEHKTDFIERRKQKNAAYIREVEDYLRKLILFIKLRPQSNYVFAFFEISPLSALLSYESGYMGKQGDIHIRGTAKSQGWRVGHFKVNDLKGIYDRRVDKWMLTRDSYIVYVSNINSTTPLDVFLVDSNFKITTKNVQITEEDEDEEEPEGFETGSLSGKKLQSLHNNSKPDAVFSHLKITLENRERKLVVIPKNSREHVAWLKSFKLMQQNTIWSQKHRFDSFAPIRTNCFAQWFVDGRDYFWALSAALEMAQQTIFIHDWMLSPELYLRRPANGNQQYRIDRLLQKKAREGVKIFVIIYRNVGTTVATDSLYTKHSILSLNEKNIHVIRSPNQLLQNTYFWAHHEKLCIIDHTYAFLGGIDLCYGRFDTSDHVLTDDSPVNFDSMQPDDRMTPEKFLNFTTFVGKDYSNPRAKDFFDLDKPYVSMYDRNTTPRMPWHDIHMLTTGKAGRDLARHFVQRWNYLIRQKRPSRLTPLLLPPPDFLDEEAEAHGYSGTCNVQLLRSAGNWSLGLQEHEQSIQNAYLKLIETSQHFVYIENQFFVTACVVDGVEIKNKIGDALVERIIRAHDEGTNWKAIIVIPLMPGFEAQVDQPEGSSVRVIMQCQYMSISRGESSIFAKLKMRGINPEDYIQFFSLRKWGRIGPKRTLVTEQLYIHAKCMIVDDVSVIIGSANINERSMRGVRDSEVAAVIQDQEQITTKMNGKPYKAAKFAHTLRMRLMREHLGVSLDILDTVERRFKRFEDFASSDEGLKYATTDFKDLRDRQLSAMVELATRDVLNERDGTQRWKDRIEISGLDAEVAAFDYKEEESLLPPPLFLPVSFNNRTGPNEANRGVRDKKKKSYDPRVQRNKDHYHDVAGKGTDKYHSKLAESARVTSSEFLKELSVQVMEGTTPSTSFLPDVESVREFLNGDDAELAGMYKEEDVAQIIRRRNEERWLLLKKVSYLQRVAAKEQHSKTVENNRRQQGGLDPQSSSSHGSQEHGETNGDQIVDGISTGKGLGADYVRDDQHQAVSLTDSAVKEILNGLTIPEAKVSNFMDPYDFEDPVNPIFYEYVWNEHARRNTELFRMVFHCQPDDAVSRWAEYTYFSKLQSTFMKSQNPELRDSTSSQAGSNSEEHGVSKKDDMQMANNIKRSAPEGPNSTGNIASQDEDYGLLGRVPPSKEERMESEKPKKIRNKLVRSMSSFAGAKDDQRSLRSSSDGEDLHGDILEEKEMFENNTAVPPDSETSPEVDGEMRDGTIDEKLTETADPAKLFDEINSADGNNGNNTNQNLPNGSWSQENTNEHEVLHSATQKANSFNSSYDEEQPHVRKNRAGAFLTRRKIQSGEAVYDKATAEKFLSAIQGHLVYFPTEWLSTELKNNNWFYNTDRLPPMEIYD</sequence>
<keyword evidence="4" id="KW-0677">Repeat</keyword>
<dbReference type="GO" id="GO:0000753">
    <property type="term" value="P:cell morphogenesis involved in conjugation with cellular fusion"/>
    <property type="evidence" value="ECO:0007669"/>
    <property type="project" value="EnsemblFungi"/>
</dbReference>
<feature type="compositionally biased region" description="Basic and acidic residues" evidence="11">
    <location>
        <begin position="1312"/>
        <end position="1333"/>
    </location>
</feature>
<evidence type="ECO:0000256" key="6">
    <source>
        <dbReference type="ARBA" id="ARBA00022963"/>
    </source>
</evidence>
<feature type="compositionally biased region" description="Polar residues" evidence="11">
    <location>
        <begin position="164"/>
        <end position="196"/>
    </location>
</feature>
<feature type="region of interest" description="Disordered" evidence="11">
    <location>
        <begin position="609"/>
        <end position="628"/>
    </location>
</feature>
<feature type="domain" description="PLD phosphodiesterase" evidence="12">
    <location>
        <begin position="811"/>
        <end position="838"/>
    </location>
</feature>
<feature type="compositionally biased region" description="Polar residues" evidence="11">
    <location>
        <begin position="1569"/>
        <end position="1584"/>
    </location>
</feature>
<feature type="compositionally biased region" description="Low complexity" evidence="11">
    <location>
        <begin position="110"/>
        <end position="122"/>
    </location>
</feature>
<feature type="region of interest" description="Disordered" evidence="11">
    <location>
        <begin position="1727"/>
        <end position="1761"/>
    </location>
</feature>
<dbReference type="HOGENOM" id="CLU_000690_3_0_1"/>
<evidence type="ECO:0000313" key="13">
    <source>
        <dbReference type="EMBL" id="EDK45315.1"/>
    </source>
</evidence>
<name>A5E1K7_LODEL</name>
<feature type="compositionally biased region" description="Polar residues" evidence="11">
    <location>
        <begin position="1687"/>
        <end position="1697"/>
    </location>
</feature>
<dbReference type="PANTHER" id="PTHR18896">
    <property type="entry name" value="PHOSPHOLIPASE D"/>
    <property type="match status" value="1"/>
</dbReference>
<keyword evidence="7" id="KW-0443">Lipid metabolism</keyword>
<dbReference type="OrthoDB" id="14911at2759"/>
<evidence type="ECO:0000256" key="3">
    <source>
        <dbReference type="ARBA" id="ARBA00012027"/>
    </source>
</evidence>
<evidence type="ECO:0000256" key="8">
    <source>
        <dbReference type="ARBA" id="ARBA00042228"/>
    </source>
</evidence>
<dbReference type="EC" id="3.1.4.4" evidence="3"/>
<feature type="region of interest" description="Disordered" evidence="11">
    <location>
        <begin position="1421"/>
        <end position="1463"/>
    </location>
</feature>
<feature type="compositionally biased region" description="Low complexity" evidence="11">
    <location>
        <begin position="1730"/>
        <end position="1746"/>
    </location>
</feature>
<evidence type="ECO:0000259" key="12">
    <source>
        <dbReference type="PROSITE" id="PS50035"/>
    </source>
</evidence>
<dbReference type="EMBL" id="CH981527">
    <property type="protein sequence ID" value="EDK45315.1"/>
    <property type="molecule type" value="Genomic_DNA"/>
</dbReference>
<dbReference type="SMART" id="SM00155">
    <property type="entry name" value="PLDc"/>
    <property type="match status" value="2"/>
</dbReference>
<dbReference type="FunFam" id="3.30.870.10:FF:000011">
    <property type="entry name" value="Phospholipase"/>
    <property type="match status" value="1"/>
</dbReference>
<dbReference type="CDD" id="cd09138">
    <property type="entry name" value="PLDc_vPLD1_2_yPLD_like_1"/>
    <property type="match status" value="1"/>
</dbReference>
<evidence type="ECO:0000256" key="5">
    <source>
        <dbReference type="ARBA" id="ARBA00022801"/>
    </source>
</evidence>
<comment type="similarity">
    <text evidence="2">Belongs to the phospholipase D family.</text>
</comment>
<protein>
    <recommendedName>
        <fullName evidence="9">Phospholipase D1</fullName>
        <ecNumber evidence="3">3.1.4.4</ecNumber>
    </recommendedName>
    <alternativeName>
        <fullName evidence="8">Choline phosphatase 1</fullName>
    </alternativeName>
    <alternativeName>
        <fullName evidence="10">Phosphatidylcholine-hydrolyzing phospholipase D1</fullName>
    </alternativeName>
</protein>
<feature type="compositionally biased region" description="Low complexity" evidence="11">
    <location>
        <begin position="147"/>
        <end position="163"/>
    </location>
</feature>
<evidence type="ECO:0000256" key="4">
    <source>
        <dbReference type="ARBA" id="ARBA00022737"/>
    </source>
</evidence>
<comment type="catalytic activity">
    <reaction evidence="1">
        <text>a 1,2-diacyl-sn-glycero-3-phosphocholine + H2O = a 1,2-diacyl-sn-glycero-3-phosphate + choline + H(+)</text>
        <dbReference type="Rhea" id="RHEA:14445"/>
        <dbReference type="ChEBI" id="CHEBI:15354"/>
        <dbReference type="ChEBI" id="CHEBI:15377"/>
        <dbReference type="ChEBI" id="CHEBI:15378"/>
        <dbReference type="ChEBI" id="CHEBI:57643"/>
        <dbReference type="ChEBI" id="CHEBI:58608"/>
        <dbReference type="EC" id="3.1.4.4"/>
    </reaction>
</comment>
<gene>
    <name evidence="13" type="ORF">LELG_03494</name>
</gene>
<dbReference type="InterPro" id="IPR015679">
    <property type="entry name" value="PLipase_D_fam"/>
</dbReference>
<dbReference type="InterPro" id="IPR025202">
    <property type="entry name" value="PLD-like_dom"/>
</dbReference>
<feature type="region of interest" description="Disordered" evidence="11">
    <location>
        <begin position="1292"/>
        <end position="1333"/>
    </location>
</feature>
<feature type="compositionally biased region" description="Basic and acidic residues" evidence="11">
    <location>
        <begin position="409"/>
        <end position="424"/>
    </location>
</feature>
<dbReference type="GO" id="GO:0032266">
    <property type="term" value="F:phosphatidylinositol-3-phosphate binding"/>
    <property type="evidence" value="ECO:0007669"/>
    <property type="project" value="EnsemblFungi"/>
</dbReference>
<keyword evidence="14" id="KW-1185">Reference proteome</keyword>
<keyword evidence="5" id="KW-0378">Hydrolase</keyword>